<dbReference type="Proteomes" id="UP000887574">
    <property type="component" value="Unplaced"/>
</dbReference>
<evidence type="ECO:0000256" key="3">
    <source>
        <dbReference type="ARBA" id="ARBA00023125"/>
    </source>
</evidence>
<name>A0A915DQC5_9BILA</name>
<feature type="compositionally biased region" description="Basic and acidic residues" evidence="8">
    <location>
        <begin position="183"/>
        <end position="204"/>
    </location>
</feature>
<dbReference type="GO" id="GO:0007399">
    <property type="term" value="P:nervous system development"/>
    <property type="evidence" value="ECO:0007669"/>
    <property type="project" value="UniProtKB-ARBA"/>
</dbReference>
<evidence type="ECO:0000256" key="4">
    <source>
        <dbReference type="ARBA" id="ARBA00023155"/>
    </source>
</evidence>
<evidence type="ECO:0000259" key="11">
    <source>
        <dbReference type="PROSITE" id="PS50071"/>
    </source>
</evidence>
<dbReference type="PANTHER" id="PTHR24329">
    <property type="entry name" value="HOMEOBOX PROTEIN ARISTALESS"/>
    <property type="match status" value="1"/>
</dbReference>
<feature type="region of interest" description="Disordered" evidence="8">
    <location>
        <begin position="469"/>
        <end position="490"/>
    </location>
</feature>
<accession>A0A915DQC5</accession>
<comment type="similarity">
    <text evidence="2">Belongs to the paired homeobox family.</text>
</comment>
<dbReference type="PANTHER" id="PTHR24329:SF543">
    <property type="entry name" value="FI01017P-RELATED"/>
    <property type="match status" value="1"/>
</dbReference>
<dbReference type="Gene3D" id="1.10.10.60">
    <property type="entry name" value="Homeodomain-like"/>
    <property type="match status" value="1"/>
</dbReference>
<keyword evidence="12" id="KW-1185">Reference proteome</keyword>
<keyword evidence="4 6" id="KW-0371">Homeobox</keyword>
<keyword evidence="5 6" id="KW-0539">Nucleus</keyword>
<sequence>MSVMRSSLPSLFYTTFLAVSLLCLLLNLCACVSAAPTIVEAIEPLSSSPDGNTLRMLKNYLMNLERLQVPHEDTDYANGYVIIDDLKSNKRGLGPRPLRFAPDLKSTIQVTLRRVSEFGDRSCVVLVFDPPPYNEWQPIGDIVTNTTKVWTWLAGCRCCSRYSKRDSKAYDRGDHGWANGNRDQQHFDVDGHNHHADKSAARAAEDEEGGKRYSYFTQGNGPEGFYSKGYFGSNGYEHEAAKASEAQAAAKNGYKKGSHNAGEMDAHGRTGHDASRDSHYFGDIGREHVGGLKPVELGKMSILRMDGSLLIKTTDGIMAMLTVQIIILILLPRLFIEIHTFFIGDCLTGMSTSNSSPQQMEENGVDGSSNNSVVNVQWTICSHPVCFAEYPPPVLAQHTLANIQFQGFTDLNLKPKDFHHAFSTADFSSYPYTAAAAAIDVHSATVSANLRPLESSDCGNFKKIKSEPTNNGSMFSSSLTHPSAPARRRHRTTFTQEQLVELDNAFQKSHYPDIYAREELARITKLNEARIQVWFQNRRAKYRKQEKQLQKALTPGMFQSAASAAGQALRQQQQHPNNNNNNSAAASAAAAAAMGYPSAAAATAAAAAAAAVNSAPRGIDSYWCPSAYQMPRQMSSYPGVASSMPYGMSTTSAAFMSGPQIHSFNETAEDLYQKSLAGFRMSCGQPSSASSAATVNQYQSQ</sequence>
<proteinExistence type="inferred from homology"/>
<feature type="compositionally biased region" description="Basic and acidic residues" evidence="8">
    <location>
        <begin position="262"/>
        <end position="274"/>
    </location>
</feature>
<feature type="signal peptide" evidence="10">
    <location>
        <begin position="1"/>
        <end position="34"/>
    </location>
</feature>
<feature type="region of interest" description="Disordered" evidence="8">
    <location>
        <begin position="167"/>
        <end position="209"/>
    </location>
</feature>
<dbReference type="InterPro" id="IPR001356">
    <property type="entry name" value="HD"/>
</dbReference>
<feature type="DNA-binding region" description="Homeobox" evidence="6">
    <location>
        <begin position="487"/>
        <end position="546"/>
    </location>
</feature>
<feature type="domain" description="Homeobox" evidence="11">
    <location>
        <begin position="485"/>
        <end position="545"/>
    </location>
</feature>
<evidence type="ECO:0000256" key="5">
    <source>
        <dbReference type="ARBA" id="ARBA00023242"/>
    </source>
</evidence>
<dbReference type="CDD" id="cd00086">
    <property type="entry name" value="homeodomain"/>
    <property type="match status" value="1"/>
</dbReference>
<dbReference type="InterPro" id="IPR017970">
    <property type="entry name" value="Homeobox_CS"/>
</dbReference>
<evidence type="ECO:0000256" key="6">
    <source>
        <dbReference type="PROSITE-ProRule" id="PRU00108"/>
    </source>
</evidence>
<dbReference type="FunFam" id="1.10.10.60:FF:000138">
    <property type="entry name" value="Homeobox protein prophet of Pit-1"/>
    <property type="match status" value="1"/>
</dbReference>
<dbReference type="GO" id="GO:0000977">
    <property type="term" value="F:RNA polymerase II transcription regulatory region sequence-specific DNA binding"/>
    <property type="evidence" value="ECO:0007669"/>
    <property type="project" value="TreeGrafter"/>
</dbReference>
<protein>
    <submittedName>
        <fullName evidence="13">Homeobox domain-containing protein</fullName>
    </submittedName>
</protein>
<dbReference type="SUPFAM" id="SSF46689">
    <property type="entry name" value="Homeodomain-like"/>
    <property type="match status" value="1"/>
</dbReference>
<reference evidence="13" key="1">
    <citation type="submission" date="2022-11" db="UniProtKB">
        <authorList>
            <consortium name="WormBaseParasite"/>
        </authorList>
    </citation>
    <scope>IDENTIFICATION</scope>
</reference>
<evidence type="ECO:0000256" key="8">
    <source>
        <dbReference type="SAM" id="MobiDB-lite"/>
    </source>
</evidence>
<evidence type="ECO:0000313" key="13">
    <source>
        <dbReference type="WBParaSite" id="jg22416.2"/>
    </source>
</evidence>
<feature type="region of interest" description="Disordered" evidence="8">
    <location>
        <begin position="561"/>
        <end position="584"/>
    </location>
</feature>
<feature type="region of interest" description="Disordered" evidence="8">
    <location>
        <begin position="254"/>
        <end position="274"/>
    </location>
</feature>
<dbReference type="PROSITE" id="PS50071">
    <property type="entry name" value="HOMEOBOX_2"/>
    <property type="match status" value="1"/>
</dbReference>
<evidence type="ECO:0000256" key="1">
    <source>
        <dbReference type="ARBA" id="ARBA00004123"/>
    </source>
</evidence>
<dbReference type="GO" id="GO:0005634">
    <property type="term" value="C:nucleus"/>
    <property type="evidence" value="ECO:0007669"/>
    <property type="project" value="UniProtKB-SubCell"/>
</dbReference>
<evidence type="ECO:0000313" key="12">
    <source>
        <dbReference type="Proteomes" id="UP000887574"/>
    </source>
</evidence>
<dbReference type="Pfam" id="PF00046">
    <property type="entry name" value="Homeodomain"/>
    <property type="match status" value="1"/>
</dbReference>
<comment type="subcellular location">
    <subcellularLocation>
        <location evidence="1 6 7">Nucleus</location>
    </subcellularLocation>
</comment>
<dbReference type="WBParaSite" id="jg22416.2">
    <property type="protein sequence ID" value="jg22416.2"/>
    <property type="gene ID" value="jg22416"/>
</dbReference>
<dbReference type="InterPro" id="IPR009057">
    <property type="entry name" value="Homeodomain-like_sf"/>
</dbReference>
<keyword evidence="3 6" id="KW-0238">DNA-binding</keyword>
<feature type="transmembrane region" description="Helical" evidence="9">
    <location>
        <begin position="317"/>
        <end position="336"/>
    </location>
</feature>
<feature type="chain" id="PRO_5037087925" evidence="10">
    <location>
        <begin position="35"/>
        <end position="701"/>
    </location>
</feature>
<keyword evidence="9" id="KW-0472">Membrane</keyword>
<dbReference type="SMART" id="SM00389">
    <property type="entry name" value="HOX"/>
    <property type="match status" value="1"/>
</dbReference>
<organism evidence="12 13">
    <name type="scientific">Ditylenchus dipsaci</name>
    <dbReference type="NCBI Taxonomy" id="166011"/>
    <lineage>
        <taxon>Eukaryota</taxon>
        <taxon>Metazoa</taxon>
        <taxon>Ecdysozoa</taxon>
        <taxon>Nematoda</taxon>
        <taxon>Chromadorea</taxon>
        <taxon>Rhabditida</taxon>
        <taxon>Tylenchina</taxon>
        <taxon>Tylenchomorpha</taxon>
        <taxon>Sphaerularioidea</taxon>
        <taxon>Anguinidae</taxon>
        <taxon>Anguininae</taxon>
        <taxon>Ditylenchus</taxon>
    </lineage>
</organism>
<evidence type="ECO:0000256" key="2">
    <source>
        <dbReference type="ARBA" id="ARBA00005733"/>
    </source>
</evidence>
<evidence type="ECO:0000256" key="7">
    <source>
        <dbReference type="RuleBase" id="RU000682"/>
    </source>
</evidence>
<evidence type="ECO:0000256" key="9">
    <source>
        <dbReference type="SAM" id="Phobius"/>
    </source>
</evidence>
<dbReference type="PROSITE" id="PS00027">
    <property type="entry name" value="HOMEOBOX_1"/>
    <property type="match status" value="1"/>
</dbReference>
<dbReference type="InterPro" id="IPR050649">
    <property type="entry name" value="Paired_Homeobox_TFs"/>
</dbReference>
<dbReference type="AlphaFoldDB" id="A0A915DQC5"/>
<dbReference type="GO" id="GO:0000981">
    <property type="term" value="F:DNA-binding transcription factor activity, RNA polymerase II-specific"/>
    <property type="evidence" value="ECO:0007669"/>
    <property type="project" value="InterPro"/>
</dbReference>
<keyword evidence="9" id="KW-1133">Transmembrane helix</keyword>
<feature type="compositionally biased region" description="Polar residues" evidence="8">
    <location>
        <begin position="469"/>
        <end position="481"/>
    </location>
</feature>
<keyword evidence="9" id="KW-0812">Transmembrane</keyword>
<keyword evidence="10" id="KW-0732">Signal</keyword>
<evidence type="ECO:0000256" key="10">
    <source>
        <dbReference type="SAM" id="SignalP"/>
    </source>
</evidence>